<dbReference type="AlphaFoldDB" id="A7RMV4"/>
<name>A7RMV4_NEMVE</name>
<dbReference type="HOGENOM" id="CLU_005389_5_1_1"/>
<evidence type="ECO:0000256" key="7">
    <source>
        <dbReference type="ARBA" id="ARBA00023170"/>
    </source>
</evidence>
<dbReference type="InterPro" id="IPR038550">
    <property type="entry name" value="GPCR_3_9-Cys_sf"/>
</dbReference>
<evidence type="ECO:0000259" key="11">
    <source>
        <dbReference type="PROSITE" id="PS50259"/>
    </source>
</evidence>
<dbReference type="SUPFAM" id="SSF57184">
    <property type="entry name" value="Growth factor receptor domain"/>
    <property type="match status" value="1"/>
</dbReference>
<dbReference type="InterPro" id="IPR028082">
    <property type="entry name" value="Peripla_BP_I"/>
</dbReference>
<keyword evidence="8" id="KW-0325">Glycoprotein</keyword>
<dbReference type="GO" id="GO:0001640">
    <property type="term" value="F:adenylate cyclase inhibiting G protein-coupled glutamate receptor activity"/>
    <property type="evidence" value="ECO:0000318"/>
    <property type="project" value="GO_Central"/>
</dbReference>
<dbReference type="InterPro" id="IPR000337">
    <property type="entry name" value="GPCR_3"/>
</dbReference>
<feature type="transmembrane region" description="Helical" evidence="10">
    <location>
        <begin position="583"/>
        <end position="604"/>
    </location>
</feature>
<keyword evidence="9" id="KW-0807">Transducer</keyword>
<dbReference type="eggNOG" id="KOG1056">
    <property type="taxonomic scope" value="Eukaryota"/>
</dbReference>
<evidence type="ECO:0000256" key="9">
    <source>
        <dbReference type="ARBA" id="ARBA00023224"/>
    </source>
</evidence>
<feature type="transmembrane region" description="Helical" evidence="10">
    <location>
        <begin position="659"/>
        <end position="679"/>
    </location>
</feature>
<dbReference type="Gene3D" id="3.40.50.2300">
    <property type="match status" value="2"/>
</dbReference>
<dbReference type="Gene3D" id="2.10.50.30">
    <property type="entry name" value="GPCR, family 3, nine cysteines domain"/>
    <property type="match status" value="1"/>
</dbReference>
<evidence type="ECO:0000256" key="8">
    <source>
        <dbReference type="ARBA" id="ARBA00023180"/>
    </source>
</evidence>
<proteinExistence type="predicted"/>
<evidence type="ECO:0000256" key="2">
    <source>
        <dbReference type="ARBA" id="ARBA00022475"/>
    </source>
</evidence>
<feature type="transmembrane region" description="Helical" evidence="10">
    <location>
        <begin position="616"/>
        <end position="632"/>
    </location>
</feature>
<feature type="transmembrane region" description="Helical" evidence="10">
    <location>
        <begin position="709"/>
        <end position="729"/>
    </location>
</feature>
<dbReference type="GO" id="GO:0007216">
    <property type="term" value="P:G protein-coupled glutamate receptor signaling pathway"/>
    <property type="evidence" value="ECO:0000318"/>
    <property type="project" value="GO_Central"/>
</dbReference>
<evidence type="ECO:0000256" key="10">
    <source>
        <dbReference type="SAM" id="Phobius"/>
    </source>
</evidence>
<dbReference type="FunFam" id="3.40.50.2300:FF:000253">
    <property type="entry name" value="Extracellular calcium-sensing receptor"/>
    <property type="match status" value="1"/>
</dbReference>
<keyword evidence="6 10" id="KW-0472">Membrane</keyword>
<evidence type="ECO:0000256" key="1">
    <source>
        <dbReference type="ARBA" id="ARBA00004651"/>
    </source>
</evidence>
<dbReference type="SUPFAM" id="SSF53822">
    <property type="entry name" value="Periplasmic binding protein-like I"/>
    <property type="match status" value="1"/>
</dbReference>
<evidence type="ECO:0000313" key="12">
    <source>
        <dbReference type="EMBL" id="EDO47166.1"/>
    </source>
</evidence>
<evidence type="ECO:0000313" key="13">
    <source>
        <dbReference type="Proteomes" id="UP000001593"/>
    </source>
</evidence>
<dbReference type="InterPro" id="IPR050726">
    <property type="entry name" value="mGluR"/>
</dbReference>
<feature type="transmembrane region" description="Helical" evidence="10">
    <location>
        <begin position="547"/>
        <end position="571"/>
    </location>
</feature>
<sequence length="804" mass="90207">GNITIGALLPFHVKNDQDGCGEFYAFGVGYYEAFTLAIERINNDTALLPNITLGVDIWDYCDLPAIAVKEAHGIAMNNYLNEIGAVKGGTGDKSFDVTAPVVAVIGTEDSSSTSLVSSLLQVVNITTISPFATSEELSMPYYSKFFRTIPPDGQQAKAMVDIIEHFGWKYVAAVAVDHSYGRYGVRALEKEAYNRGSFCIAFVDYFTRSGELIGQNRSSYMGKITSIIQKLKRETNIRVIVFWSSYEPAKRFLEEASAQGMTGRTFLMSEAMATIAQDLLQRHVDVLNGSIGLMPHRYRDHVYEAHLRMLSAADTRGNPWWDEFWASEFGCDNSQSKSSNRCRDSLEVSQSGFNRLYNSYNPYLADAVYAIAHALDDARNCTRDCTKSPDVSPGDVAKYLRQVSFKGFTGHVYFSDQGNPADSFYDVVHFRSSETTGPFSVQIVGSWRQSDLKPALFSVNQSRMRWNNERNQIPASVCSETCQAGFRQTKTVACCWECLPCQTGYINSVPGSLNCTKCPFRQMSNLGNTECVDLPVVNISWTDTTSVLFLIFTAIGMVATIFTFAVFIIHQDTPVVKASNRELSYLLLLLIALSFVLTVLHLAIPTTALCYAVQPYRYLTCTASVSILLLKTNRLVRAFQTNVIPPWFKKYVLDRKRQLYVVFLLNSIQIILTGLWIGLDPPYMSEDIHPQEYVFLACLPFKTKTGNALRTIMFVYFIFLSLVSSVYAFKARRLPDNFNEARFIGFSMYVMLLSWIAYYPVDSALEGYYITIVACATALVIAYGLLLCLFAPKLFVILRRPQQN</sequence>
<keyword evidence="3 10" id="KW-0812">Transmembrane</keyword>
<dbReference type="PhylomeDB" id="A7RMV4"/>
<feature type="domain" description="G-protein coupled receptors family 3 profile" evidence="11">
    <location>
        <begin position="545"/>
        <end position="804"/>
    </location>
</feature>
<protein>
    <recommendedName>
        <fullName evidence="11">G-protein coupled receptors family 3 profile domain-containing protein</fullName>
    </recommendedName>
</protein>
<dbReference type="EMBL" id="DS469521">
    <property type="protein sequence ID" value="EDO47166.1"/>
    <property type="molecule type" value="Genomic_DNA"/>
</dbReference>
<keyword evidence="13" id="KW-1185">Reference proteome</keyword>
<dbReference type="Pfam" id="PF07562">
    <property type="entry name" value="NCD3G"/>
    <property type="match status" value="1"/>
</dbReference>
<dbReference type="CDD" id="cd13953">
    <property type="entry name" value="7tm_classC_mGluR-like"/>
    <property type="match status" value="1"/>
</dbReference>
<organism evidence="12 13">
    <name type="scientific">Nematostella vectensis</name>
    <name type="common">Starlet sea anemone</name>
    <dbReference type="NCBI Taxonomy" id="45351"/>
    <lineage>
        <taxon>Eukaryota</taxon>
        <taxon>Metazoa</taxon>
        <taxon>Cnidaria</taxon>
        <taxon>Anthozoa</taxon>
        <taxon>Hexacorallia</taxon>
        <taxon>Actiniaria</taxon>
        <taxon>Edwardsiidae</taxon>
        <taxon>Nematostella</taxon>
    </lineage>
</organism>
<dbReference type="InterPro" id="IPR011500">
    <property type="entry name" value="GPCR_3_9-Cys_dom"/>
</dbReference>
<dbReference type="FunFam" id="2.10.50.30:FF:000005">
    <property type="entry name" value="Metabotropic glutamate receptor"/>
    <property type="match status" value="1"/>
</dbReference>
<dbReference type="PRINTS" id="PR00248">
    <property type="entry name" value="GPCRMGR"/>
</dbReference>
<keyword evidence="7" id="KW-0675">Receptor</keyword>
<dbReference type="InterPro" id="IPR001828">
    <property type="entry name" value="ANF_lig-bd_rcpt"/>
</dbReference>
<keyword evidence="2" id="KW-1003">Cell membrane</keyword>
<dbReference type="PANTHER" id="PTHR24060">
    <property type="entry name" value="METABOTROPIC GLUTAMATE RECEPTOR"/>
    <property type="match status" value="1"/>
</dbReference>
<dbReference type="InterPro" id="IPR009030">
    <property type="entry name" value="Growth_fac_rcpt_cys_sf"/>
</dbReference>
<gene>
    <name evidence="12" type="ORF">NEMVEDRAFT_v1g30901</name>
</gene>
<evidence type="ECO:0000256" key="5">
    <source>
        <dbReference type="ARBA" id="ARBA00023040"/>
    </source>
</evidence>
<keyword evidence="4 10" id="KW-1133">Transmembrane helix</keyword>
<evidence type="ECO:0000256" key="4">
    <source>
        <dbReference type="ARBA" id="ARBA00022989"/>
    </source>
</evidence>
<accession>A7RMV4</accession>
<dbReference type="Proteomes" id="UP000001593">
    <property type="component" value="Unassembled WGS sequence"/>
</dbReference>
<dbReference type="GO" id="GO:0005886">
    <property type="term" value="C:plasma membrane"/>
    <property type="evidence" value="ECO:0000318"/>
    <property type="project" value="GO_Central"/>
</dbReference>
<dbReference type="Pfam" id="PF00003">
    <property type="entry name" value="7tm_3"/>
    <property type="match status" value="1"/>
</dbReference>
<feature type="transmembrane region" description="Helical" evidence="10">
    <location>
        <begin position="741"/>
        <end position="761"/>
    </location>
</feature>
<dbReference type="GO" id="GO:0051966">
    <property type="term" value="P:regulation of synaptic transmission, glutamatergic"/>
    <property type="evidence" value="ECO:0000318"/>
    <property type="project" value="GO_Central"/>
</dbReference>
<comment type="subcellular location">
    <subcellularLocation>
        <location evidence="1">Cell membrane</location>
        <topology evidence="1">Multi-pass membrane protein</topology>
    </subcellularLocation>
</comment>
<dbReference type="OMA" id="DNKPCTG"/>
<feature type="transmembrane region" description="Helical" evidence="10">
    <location>
        <begin position="767"/>
        <end position="790"/>
    </location>
</feature>
<dbReference type="PROSITE" id="PS50259">
    <property type="entry name" value="G_PROTEIN_RECEP_F3_4"/>
    <property type="match status" value="1"/>
</dbReference>
<dbReference type="InterPro" id="IPR017978">
    <property type="entry name" value="GPCR_3_C"/>
</dbReference>
<feature type="non-terminal residue" evidence="12">
    <location>
        <position position="804"/>
    </location>
</feature>
<dbReference type="InParanoid" id="A7RMV4"/>
<evidence type="ECO:0000256" key="3">
    <source>
        <dbReference type="ARBA" id="ARBA00022692"/>
    </source>
</evidence>
<keyword evidence="5" id="KW-0297">G-protein coupled receptor</keyword>
<reference evidence="12 13" key="1">
    <citation type="journal article" date="2007" name="Science">
        <title>Sea anemone genome reveals ancestral eumetazoan gene repertoire and genomic organization.</title>
        <authorList>
            <person name="Putnam N.H."/>
            <person name="Srivastava M."/>
            <person name="Hellsten U."/>
            <person name="Dirks B."/>
            <person name="Chapman J."/>
            <person name="Salamov A."/>
            <person name="Terry A."/>
            <person name="Shapiro H."/>
            <person name="Lindquist E."/>
            <person name="Kapitonov V.V."/>
            <person name="Jurka J."/>
            <person name="Genikhovich G."/>
            <person name="Grigoriev I.V."/>
            <person name="Lucas S.M."/>
            <person name="Steele R.E."/>
            <person name="Finnerty J.R."/>
            <person name="Technau U."/>
            <person name="Martindale M.Q."/>
            <person name="Rokhsar D.S."/>
        </authorList>
    </citation>
    <scope>NUCLEOTIDE SEQUENCE [LARGE SCALE GENOMIC DNA]</scope>
    <source>
        <strain evidence="13">CH2 X CH6</strain>
    </source>
</reference>
<feature type="non-terminal residue" evidence="12">
    <location>
        <position position="1"/>
    </location>
</feature>
<dbReference type="Pfam" id="PF01094">
    <property type="entry name" value="ANF_receptor"/>
    <property type="match status" value="1"/>
</dbReference>
<evidence type="ECO:0000256" key="6">
    <source>
        <dbReference type="ARBA" id="ARBA00023136"/>
    </source>
</evidence>
<dbReference type="STRING" id="45351.A7RMV4"/>